<feature type="chain" id="PRO_5002046287" evidence="1">
    <location>
        <begin position="22"/>
        <end position="77"/>
    </location>
</feature>
<dbReference type="AlphaFoldDB" id="A0A0A9D5A8"/>
<reference evidence="2" key="2">
    <citation type="journal article" date="2015" name="Data Brief">
        <title>Shoot transcriptome of the giant reed, Arundo donax.</title>
        <authorList>
            <person name="Barrero R.A."/>
            <person name="Guerrero F.D."/>
            <person name="Moolhuijzen P."/>
            <person name="Goolsby J.A."/>
            <person name="Tidwell J."/>
            <person name="Bellgard S.E."/>
            <person name="Bellgard M.I."/>
        </authorList>
    </citation>
    <scope>NUCLEOTIDE SEQUENCE</scope>
    <source>
        <tissue evidence="2">Shoot tissue taken approximately 20 cm above the soil surface</tissue>
    </source>
</reference>
<sequence>MFTIIIVASVSPLQFLDMSYALLVGGCTQDSGRYRLILLRTGMLIPLFTHHMLDDLVGMKFNIGFRPYMLYSQCSVP</sequence>
<evidence type="ECO:0000256" key="1">
    <source>
        <dbReference type="SAM" id="SignalP"/>
    </source>
</evidence>
<dbReference type="EMBL" id="GBRH01214121">
    <property type="protein sequence ID" value="JAD83774.1"/>
    <property type="molecule type" value="Transcribed_RNA"/>
</dbReference>
<evidence type="ECO:0000313" key="2">
    <source>
        <dbReference type="EMBL" id="JAD83774.1"/>
    </source>
</evidence>
<protein>
    <submittedName>
        <fullName evidence="2">Uncharacterized protein</fullName>
    </submittedName>
</protein>
<accession>A0A0A9D5A8</accession>
<proteinExistence type="predicted"/>
<feature type="signal peptide" evidence="1">
    <location>
        <begin position="1"/>
        <end position="21"/>
    </location>
</feature>
<keyword evidence="1" id="KW-0732">Signal</keyword>
<name>A0A0A9D5A8_ARUDO</name>
<organism evidence="2">
    <name type="scientific">Arundo donax</name>
    <name type="common">Giant reed</name>
    <name type="synonym">Donax arundinaceus</name>
    <dbReference type="NCBI Taxonomy" id="35708"/>
    <lineage>
        <taxon>Eukaryota</taxon>
        <taxon>Viridiplantae</taxon>
        <taxon>Streptophyta</taxon>
        <taxon>Embryophyta</taxon>
        <taxon>Tracheophyta</taxon>
        <taxon>Spermatophyta</taxon>
        <taxon>Magnoliopsida</taxon>
        <taxon>Liliopsida</taxon>
        <taxon>Poales</taxon>
        <taxon>Poaceae</taxon>
        <taxon>PACMAD clade</taxon>
        <taxon>Arundinoideae</taxon>
        <taxon>Arundineae</taxon>
        <taxon>Arundo</taxon>
    </lineage>
</organism>
<reference evidence="2" key="1">
    <citation type="submission" date="2014-09" db="EMBL/GenBank/DDBJ databases">
        <authorList>
            <person name="Magalhaes I.L.F."/>
            <person name="Oliveira U."/>
            <person name="Santos F.R."/>
            <person name="Vidigal T.H.D.A."/>
            <person name="Brescovit A.D."/>
            <person name="Santos A.J."/>
        </authorList>
    </citation>
    <scope>NUCLEOTIDE SEQUENCE</scope>
    <source>
        <tissue evidence="2">Shoot tissue taken approximately 20 cm above the soil surface</tissue>
    </source>
</reference>